<dbReference type="InterPro" id="IPR008966">
    <property type="entry name" value="Adhesion_dom_sf"/>
</dbReference>
<dbReference type="HOGENOM" id="CLU_058392_0_0_6"/>
<evidence type="ECO:0000313" key="8">
    <source>
        <dbReference type="Proteomes" id="UP000000260"/>
    </source>
</evidence>
<evidence type="ECO:0000259" key="6">
    <source>
        <dbReference type="Pfam" id="PF22003"/>
    </source>
</evidence>
<dbReference type="Pfam" id="PF00419">
    <property type="entry name" value="Fimbrial"/>
    <property type="match status" value="1"/>
</dbReference>
<evidence type="ECO:0000256" key="4">
    <source>
        <dbReference type="ARBA" id="ARBA00023263"/>
    </source>
</evidence>
<evidence type="ECO:0000313" key="7">
    <source>
        <dbReference type="EMBL" id="ABU76251.1"/>
    </source>
</evidence>
<name>A7MPA4_CROS8</name>
<accession>A7MPA4</accession>
<dbReference type="Proteomes" id="UP000000260">
    <property type="component" value="Chromosome"/>
</dbReference>
<feature type="domain" description="Fimbrial-type adhesion" evidence="5">
    <location>
        <begin position="198"/>
        <end position="331"/>
    </location>
</feature>
<keyword evidence="4" id="KW-0281">Fimbrium</keyword>
<dbReference type="Gene3D" id="2.60.40.1090">
    <property type="entry name" value="Fimbrial-type adhesion domain"/>
    <property type="match status" value="1"/>
</dbReference>
<dbReference type="Pfam" id="PF22003">
    <property type="entry name" value="MrkDrd"/>
    <property type="match status" value="1"/>
</dbReference>
<dbReference type="InterPro" id="IPR050263">
    <property type="entry name" value="Bact_Fimbrial_Adh_Pro"/>
</dbReference>
<dbReference type="GO" id="GO:0043709">
    <property type="term" value="P:cell adhesion involved in single-species biofilm formation"/>
    <property type="evidence" value="ECO:0007669"/>
    <property type="project" value="TreeGrafter"/>
</dbReference>
<keyword evidence="3" id="KW-0732">Signal</keyword>
<dbReference type="InterPro" id="IPR000259">
    <property type="entry name" value="Adhesion_dom_fimbrial"/>
</dbReference>
<dbReference type="Gene3D" id="2.60.40.3310">
    <property type="match status" value="1"/>
</dbReference>
<dbReference type="PANTHER" id="PTHR33420:SF12">
    <property type="entry name" value="FIMBRIN-LIKE PROTEIN FIMI-RELATED"/>
    <property type="match status" value="1"/>
</dbReference>
<organism evidence="7 8">
    <name type="scientific">Cronobacter sakazakii (strain ATCC BAA-894)</name>
    <name type="common">Enterobacter sakazakii</name>
    <dbReference type="NCBI Taxonomy" id="290339"/>
    <lineage>
        <taxon>Bacteria</taxon>
        <taxon>Pseudomonadati</taxon>
        <taxon>Pseudomonadota</taxon>
        <taxon>Gammaproteobacteria</taxon>
        <taxon>Enterobacterales</taxon>
        <taxon>Enterobacteriaceae</taxon>
        <taxon>Cronobacter</taxon>
    </lineage>
</organism>
<dbReference type="AlphaFoldDB" id="A7MPA4"/>
<gene>
    <name evidence="7" type="ordered locus">ESA_00982</name>
</gene>
<dbReference type="SUPFAM" id="SSF49401">
    <property type="entry name" value="Bacterial adhesins"/>
    <property type="match status" value="1"/>
</dbReference>
<dbReference type="InterPro" id="IPR036937">
    <property type="entry name" value="Adhesion_dom_fimbrial_sf"/>
</dbReference>
<comment type="similarity">
    <text evidence="2">Belongs to the fimbrial protein family.</text>
</comment>
<dbReference type="InterPro" id="IPR054160">
    <property type="entry name" value="MrkD_recept-bd"/>
</dbReference>
<dbReference type="PANTHER" id="PTHR33420">
    <property type="entry name" value="FIMBRIAL SUBUNIT ELFA-RELATED"/>
    <property type="match status" value="1"/>
</dbReference>
<feature type="domain" description="MrkD-like receptor binding" evidence="6">
    <location>
        <begin position="49"/>
        <end position="165"/>
    </location>
</feature>
<dbReference type="GO" id="GO:0009289">
    <property type="term" value="C:pilus"/>
    <property type="evidence" value="ECO:0007669"/>
    <property type="project" value="UniProtKB-SubCell"/>
</dbReference>
<evidence type="ECO:0000256" key="3">
    <source>
        <dbReference type="ARBA" id="ARBA00022729"/>
    </source>
</evidence>
<dbReference type="KEGG" id="esa:ESA_00982"/>
<evidence type="ECO:0000259" key="5">
    <source>
        <dbReference type="Pfam" id="PF00419"/>
    </source>
</evidence>
<dbReference type="EMBL" id="CP000783">
    <property type="protein sequence ID" value="ABU76251.1"/>
    <property type="molecule type" value="Genomic_DNA"/>
</dbReference>
<comment type="subcellular location">
    <subcellularLocation>
        <location evidence="1">Fimbrium</location>
    </subcellularLocation>
</comment>
<protein>
    <submittedName>
        <fullName evidence="7">Uncharacterized protein</fullName>
    </submittedName>
</protein>
<proteinExistence type="inferred from homology"/>
<reference evidence="7 8" key="1">
    <citation type="journal article" date="2010" name="PLoS ONE">
        <title>Genome sequence of Cronobacter sakazakii BAA-894 and comparative genomic hybridization analysis with other Cronobacter species.</title>
        <authorList>
            <person name="Kucerova E."/>
            <person name="Clifton S.W."/>
            <person name="Xia X.Q."/>
            <person name="Long F."/>
            <person name="Porwollik S."/>
            <person name="Fulton L."/>
            <person name="Fronick C."/>
            <person name="Minx P."/>
            <person name="Kyung K."/>
            <person name="Warren W."/>
            <person name="Fulton R."/>
            <person name="Feng D."/>
            <person name="Wollam A."/>
            <person name="Shah N."/>
            <person name="Bhonagiri V."/>
            <person name="Nash W.E."/>
            <person name="Hallsworth-Pepin K."/>
            <person name="Wilson R.K."/>
            <person name="McClelland M."/>
            <person name="Forsythe S.J."/>
        </authorList>
    </citation>
    <scope>NUCLEOTIDE SEQUENCE [LARGE SCALE GENOMIC DNA]</scope>
    <source>
        <strain evidence="7 8">ATCC BAA-894</strain>
    </source>
</reference>
<sequence length="331" mass="35237">MQVSHLFKVENMKNQKILYHTLCVVVLLIAGITQALANCVVYPQPDATVNFGTVTVTSDIPVGGVIASQSIPATNNKEMECDAGSYGYFHFHLSYSANETSISHVYETNLQGIGVRVLQNGFYFTSPYTSSPVWTGPTAAYDANPTIVDLIKTSDTPEAGVLDIKQLAVKNFYYSSAEHQDRAYNMGNTTIVVPSLSCTVLTPTVAANLNNHLTTEFTGINSTTASVELPIKLSCPAGIMVYAKLDATADTATPQPGAIKLTPSSVLTASGVAIQIVDANNNGVPIGSISQFKPLTPTILNFGWKARYLQTAEIVAAGDANASATVTINYQ</sequence>
<keyword evidence="8" id="KW-1185">Reference proteome</keyword>
<evidence type="ECO:0000256" key="2">
    <source>
        <dbReference type="ARBA" id="ARBA00006671"/>
    </source>
</evidence>
<evidence type="ECO:0000256" key="1">
    <source>
        <dbReference type="ARBA" id="ARBA00004561"/>
    </source>
</evidence>